<accession>A0AAJ2LKJ9</accession>
<reference evidence="2" key="1">
    <citation type="submission" date="2023-04" db="EMBL/GenBank/DDBJ databases">
        <title>Genomic characterization of faba bean (Vicia faba) microsymbionts in Mexican soils.</title>
        <authorList>
            <person name="Rivera Orduna F.N."/>
            <person name="Guevara-Luna J."/>
            <person name="Yan J."/>
            <person name="Arroyo-Herrera I."/>
            <person name="Li Y."/>
            <person name="Vasquez-Murrieta M.S."/>
            <person name="Wang E.T."/>
        </authorList>
    </citation>
    <scope>NUCLEOTIDE SEQUENCE</scope>
    <source>
        <strain evidence="2">CH26</strain>
    </source>
</reference>
<comment type="caution">
    <text evidence="2">The sequence shown here is derived from an EMBL/GenBank/DDBJ whole genome shotgun (WGS) entry which is preliminary data.</text>
</comment>
<dbReference type="RefSeq" id="WP_138385764.1">
    <property type="nucleotide sequence ID" value="NZ_CP054027.1"/>
</dbReference>
<feature type="transmembrane region" description="Helical" evidence="1">
    <location>
        <begin position="53"/>
        <end position="71"/>
    </location>
</feature>
<dbReference type="AlphaFoldDB" id="A0AAJ2LKJ9"/>
<dbReference type="Proteomes" id="UP001268610">
    <property type="component" value="Unassembled WGS sequence"/>
</dbReference>
<protein>
    <submittedName>
        <fullName evidence="2">Uncharacterized protein</fullName>
    </submittedName>
</protein>
<keyword evidence="1" id="KW-0812">Transmembrane</keyword>
<keyword evidence="1" id="KW-0472">Membrane</keyword>
<keyword evidence="1" id="KW-1133">Transmembrane helix</keyword>
<dbReference type="EMBL" id="JAVLSF010000003">
    <property type="protein sequence ID" value="MDR9772668.1"/>
    <property type="molecule type" value="Genomic_DNA"/>
</dbReference>
<evidence type="ECO:0000256" key="1">
    <source>
        <dbReference type="SAM" id="Phobius"/>
    </source>
</evidence>
<gene>
    <name evidence="2" type="ORF">RJJ65_08365</name>
</gene>
<evidence type="ECO:0000313" key="3">
    <source>
        <dbReference type="Proteomes" id="UP001268610"/>
    </source>
</evidence>
<organism evidence="2 3">
    <name type="scientific">Rhizobium hidalgonense</name>
    <dbReference type="NCBI Taxonomy" id="1538159"/>
    <lineage>
        <taxon>Bacteria</taxon>
        <taxon>Pseudomonadati</taxon>
        <taxon>Pseudomonadota</taxon>
        <taxon>Alphaproteobacteria</taxon>
        <taxon>Hyphomicrobiales</taxon>
        <taxon>Rhizobiaceae</taxon>
        <taxon>Rhizobium/Agrobacterium group</taxon>
        <taxon>Rhizobium</taxon>
    </lineage>
</organism>
<sequence length="114" mass="11694">MLLQTPERGDGKAALNAAEWLSLAAADDGSAGKSSGSMASPTGRIAARAADRLALAAAPTFALMALLTVATGSADMICTTTPDNFPIGGMVPMYLLMSGFHLTPWLRLAAGWRA</sequence>
<name>A0AAJ2LKJ9_9HYPH</name>
<evidence type="ECO:0000313" key="2">
    <source>
        <dbReference type="EMBL" id="MDR9772668.1"/>
    </source>
</evidence>
<feature type="transmembrane region" description="Helical" evidence="1">
    <location>
        <begin position="91"/>
        <end position="110"/>
    </location>
</feature>
<proteinExistence type="predicted"/>